<keyword evidence="2" id="KW-0677">Repeat</keyword>
<name>A0A8E2B4K8_9APHY</name>
<dbReference type="Gene3D" id="2.130.10.10">
    <property type="entry name" value="YVTN repeat-like/Quinoprotein amine dehydrogenase"/>
    <property type="match status" value="1"/>
</dbReference>
<reference evidence="5 6" key="1">
    <citation type="submission" date="2016-07" db="EMBL/GenBank/DDBJ databases">
        <title>Draft genome of the white-rot fungus Obba rivulosa 3A-2.</title>
        <authorList>
            <consortium name="DOE Joint Genome Institute"/>
            <person name="Miettinen O."/>
            <person name="Riley R."/>
            <person name="Acob R."/>
            <person name="Barry K."/>
            <person name="Cullen D."/>
            <person name="De Vries R."/>
            <person name="Hainaut M."/>
            <person name="Hatakka A."/>
            <person name="Henrissat B."/>
            <person name="Hilden K."/>
            <person name="Kuo R."/>
            <person name="Labutti K."/>
            <person name="Lipzen A."/>
            <person name="Makela M.R."/>
            <person name="Sandor L."/>
            <person name="Spatafora J.W."/>
            <person name="Grigoriev I.V."/>
            <person name="Hibbett D.S."/>
        </authorList>
    </citation>
    <scope>NUCLEOTIDE SEQUENCE [LARGE SCALE GENOMIC DNA]</scope>
    <source>
        <strain evidence="5 6">3A-2</strain>
    </source>
</reference>
<feature type="domain" description="Nephrocystin 3-like N-terminal" evidence="4">
    <location>
        <begin position="349"/>
        <end position="519"/>
    </location>
</feature>
<dbReference type="InterPro" id="IPR036322">
    <property type="entry name" value="WD40_repeat_dom_sf"/>
</dbReference>
<evidence type="ECO:0000313" key="5">
    <source>
        <dbReference type="EMBL" id="OCH91560.1"/>
    </source>
</evidence>
<dbReference type="SUPFAM" id="SSF52540">
    <property type="entry name" value="P-loop containing nucleoside triphosphate hydrolases"/>
    <property type="match status" value="1"/>
</dbReference>
<dbReference type="SUPFAM" id="SSF50978">
    <property type="entry name" value="WD40 repeat-like"/>
    <property type="match status" value="1"/>
</dbReference>
<gene>
    <name evidence="5" type="ORF">OBBRIDRAFT_519952</name>
</gene>
<dbReference type="PROSITE" id="PS50082">
    <property type="entry name" value="WD_REPEATS_2"/>
    <property type="match status" value="1"/>
</dbReference>
<dbReference type="Proteomes" id="UP000250043">
    <property type="component" value="Unassembled WGS sequence"/>
</dbReference>
<dbReference type="EMBL" id="KV722383">
    <property type="protein sequence ID" value="OCH91560.1"/>
    <property type="molecule type" value="Genomic_DNA"/>
</dbReference>
<dbReference type="Pfam" id="PF00400">
    <property type="entry name" value="WD40"/>
    <property type="match status" value="1"/>
</dbReference>
<dbReference type="Pfam" id="PF24883">
    <property type="entry name" value="NPHP3_N"/>
    <property type="match status" value="1"/>
</dbReference>
<evidence type="ECO:0000256" key="1">
    <source>
        <dbReference type="ARBA" id="ARBA00022574"/>
    </source>
</evidence>
<dbReference type="OrthoDB" id="538223at2759"/>
<protein>
    <recommendedName>
        <fullName evidence="4">Nephrocystin 3-like N-terminal domain-containing protein</fullName>
    </recommendedName>
</protein>
<sequence>MAAAISSAAQISVPGPQQTNIRIAVKAIQVKLNSKVRSGIKSVISHRKSTISCTVGNDTEEKSFDTNNWRDFQWNLDTVREIPSGTPLKIGWKVENSSDQPIEIVLSYEEIAMCASKGASDTTLHKHKHKRAEITVTLQSNEVPGLERSLDNASEIAGQRKSLIKRLGLSVEVLKRISAVGGAFGGFHPAVQAVFSCIDVVLKALEEQDVQNSDVLSLISEMSDMAICLSDLDQFATLTQLRSVIEEMGTLMRNAVDLVIKRDSSNSQNKIVSVFSSNDRGKIEDLKSKLARLKQKFDRGVSIQNAIATETVKARLDKLASALDDNRYLEKLNPGYHKTDPPRCLDGTRKEILSTITSWTDNFTASNVFWVHAYPGAGKSSIAFTIANQLKKAHRLGAIFAFDRKAETSPSILWRHISYNLAQEYPTCRDDIVWKVKADTLDNMTATEIFHQLVAEPLRRWGGFLTGFPRDRLPVIVIDALDECGALGSSSTQGRREILSRISEWAELHPHFKLIVTSRFEHDINHSFSTIPHRSLAIDTGNAVKPESTEDIRRYIEDGFKKMTTGDESELVNWPGEDVVDDLSKRASGIFIWAVTVLNYVAVNPSEKRLNEVRGGLLPSGDVYALYRQILESAFSGWNHDECANVVDLVGTIVAAQIPLTSDDVASLLNMGTATAKNICKRLQPVLDGGDMLRFAHQSFVDFLLGHKNQSDDGSVKEEVSCPEAFRIDLSVAHHHLTSSMFRLMNKKLRFNICNIESSFMRSDSLPPSQVDEAIDRPLSYACRFWGFHLEHSSQTRVLDSFQVGTFMREKLLYWFEALSVLGALNTAALALGCLHRRLLPDVSKKDPAAENLVILARDAMKFVRYFAPAMSQSAPHIYLSALPFSPKMSTVANMYRREFGNTIRVSYGELTDWPAEQLVIRGHEDAVLSIAFSPDGQHIVSGSHDTTIRMWDVQTGQAVAGPAVRGARRLCLVCRILARQPARCVCL</sequence>
<dbReference type="InterPro" id="IPR027417">
    <property type="entry name" value="P-loop_NTPase"/>
</dbReference>
<accession>A0A8E2B4K8</accession>
<keyword evidence="1 3" id="KW-0853">WD repeat</keyword>
<dbReference type="InterPro" id="IPR001680">
    <property type="entry name" value="WD40_rpt"/>
</dbReference>
<evidence type="ECO:0000256" key="3">
    <source>
        <dbReference type="PROSITE-ProRule" id="PRU00221"/>
    </source>
</evidence>
<evidence type="ECO:0000259" key="4">
    <source>
        <dbReference type="Pfam" id="PF24883"/>
    </source>
</evidence>
<dbReference type="Gene3D" id="3.40.50.300">
    <property type="entry name" value="P-loop containing nucleotide triphosphate hydrolases"/>
    <property type="match status" value="1"/>
</dbReference>
<dbReference type="PANTHER" id="PTHR10039:SF17">
    <property type="entry name" value="FUNGAL STAND N-TERMINAL GOODBYE DOMAIN-CONTAINING PROTEIN-RELATED"/>
    <property type="match status" value="1"/>
</dbReference>
<dbReference type="AlphaFoldDB" id="A0A8E2B4K8"/>
<proteinExistence type="predicted"/>
<feature type="repeat" description="WD" evidence="3">
    <location>
        <begin position="921"/>
        <end position="962"/>
    </location>
</feature>
<evidence type="ECO:0000256" key="2">
    <source>
        <dbReference type="ARBA" id="ARBA00022737"/>
    </source>
</evidence>
<evidence type="ECO:0000313" key="6">
    <source>
        <dbReference type="Proteomes" id="UP000250043"/>
    </source>
</evidence>
<dbReference type="PROSITE" id="PS00678">
    <property type="entry name" value="WD_REPEATS_1"/>
    <property type="match status" value="1"/>
</dbReference>
<dbReference type="SMART" id="SM00320">
    <property type="entry name" value="WD40"/>
    <property type="match status" value="1"/>
</dbReference>
<dbReference type="InterPro" id="IPR015943">
    <property type="entry name" value="WD40/YVTN_repeat-like_dom_sf"/>
</dbReference>
<organism evidence="5 6">
    <name type="scientific">Obba rivulosa</name>
    <dbReference type="NCBI Taxonomy" id="1052685"/>
    <lineage>
        <taxon>Eukaryota</taxon>
        <taxon>Fungi</taxon>
        <taxon>Dikarya</taxon>
        <taxon>Basidiomycota</taxon>
        <taxon>Agaricomycotina</taxon>
        <taxon>Agaricomycetes</taxon>
        <taxon>Polyporales</taxon>
        <taxon>Gelatoporiaceae</taxon>
        <taxon>Obba</taxon>
    </lineage>
</organism>
<dbReference type="InterPro" id="IPR019775">
    <property type="entry name" value="WD40_repeat_CS"/>
</dbReference>
<dbReference type="PROSITE" id="PS50294">
    <property type="entry name" value="WD_REPEATS_REGION"/>
    <property type="match status" value="1"/>
</dbReference>
<dbReference type="InterPro" id="IPR056884">
    <property type="entry name" value="NPHP3-like_N"/>
</dbReference>
<keyword evidence="6" id="KW-1185">Reference proteome</keyword>
<dbReference type="PANTHER" id="PTHR10039">
    <property type="entry name" value="AMELOGENIN"/>
    <property type="match status" value="1"/>
</dbReference>